<dbReference type="Pfam" id="PF05949">
    <property type="entry name" value="DUF881"/>
    <property type="match status" value="1"/>
</dbReference>
<keyword evidence="2" id="KW-0175">Coiled coil</keyword>
<dbReference type="AlphaFoldDB" id="A0A1H3IW50"/>
<reference evidence="3 4" key="1">
    <citation type="submission" date="2016-10" db="EMBL/GenBank/DDBJ databases">
        <authorList>
            <person name="de Groot N.N."/>
        </authorList>
    </citation>
    <scope>NUCLEOTIDE SEQUENCE [LARGE SCALE GENOMIC DNA]</scope>
    <source>
        <strain evidence="3 4">APO</strain>
    </source>
</reference>
<dbReference type="PANTHER" id="PTHR37313:SF2">
    <property type="entry name" value="UPF0749 PROTEIN YLXX"/>
    <property type="match status" value="1"/>
</dbReference>
<feature type="coiled-coil region" evidence="2">
    <location>
        <begin position="49"/>
        <end position="76"/>
    </location>
</feature>
<name>A0A1H3IW50_9FIRM</name>
<dbReference type="InterPro" id="IPR010273">
    <property type="entry name" value="DUF881"/>
</dbReference>
<dbReference type="OrthoDB" id="9776196at2"/>
<keyword evidence="4" id="KW-1185">Reference proteome</keyword>
<dbReference type="RefSeq" id="WP_093310284.1">
    <property type="nucleotide sequence ID" value="NZ_FNPV01000001.1"/>
</dbReference>
<protein>
    <submittedName>
        <fullName evidence="3">Uncharacterized conserved protein YlxW, UPF0749 family</fullName>
    </submittedName>
</protein>
<comment type="similarity">
    <text evidence="1">Belongs to the UPF0749 family.</text>
</comment>
<organism evidence="3 4">
    <name type="scientific">Tindallia californiensis</name>
    <dbReference type="NCBI Taxonomy" id="159292"/>
    <lineage>
        <taxon>Bacteria</taxon>
        <taxon>Bacillati</taxon>
        <taxon>Bacillota</taxon>
        <taxon>Clostridia</taxon>
        <taxon>Peptostreptococcales</taxon>
        <taxon>Tindalliaceae</taxon>
        <taxon>Tindallia</taxon>
    </lineage>
</organism>
<sequence length="235" mass="26956">MKKKQPYMLMLLFFVISGILLGANMDSNKHLEEQDPLMTADNTGNIQEIEDLKKVNEDMRQRIRGLREEIQTLEMERADGNLAIQKLMGEIAEYQMLSGHQEVEGSGIQIRIEGMFEENIAELMERRRYMVTLVNELRANGAEVISVNGNRITARSEMTLAGNHIQVNGNPIAPPYEVKAIGNQQEFQRYFEHRTFLFQLMKGDGIVVSVDFLDHLVIERPSREKAVQFMEANIN</sequence>
<evidence type="ECO:0000256" key="2">
    <source>
        <dbReference type="SAM" id="Coils"/>
    </source>
</evidence>
<gene>
    <name evidence="3" type="ORF">SAMN05192546_101314</name>
</gene>
<dbReference type="PANTHER" id="PTHR37313">
    <property type="entry name" value="UPF0749 PROTEIN RV1825"/>
    <property type="match status" value="1"/>
</dbReference>
<evidence type="ECO:0000256" key="1">
    <source>
        <dbReference type="ARBA" id="ARBA00009108"/>
    </source>
</evidence>
<proteinExistence type="inferred from homology"/>
<evidence type="ECO:0000313" key="3">
    <source>
        <dbReference type="EMBL" id="SDY31966.1"/>
    </source>
</evidence>
<accession>A0A1H3IW50</accession>
<evidence type="ECO:0000313" key="4">
    <source>
        <dbReference type="Proteomes" id="UP000199230"/>
    </source>
</evidence>
<dbReference type="STRING" id="159292.SAMN05192546_101314"/>
<dbReference type="Gene3D" id="3.30.70.1880">
    <property type="entry name" value="Protein of unknown function DUF881"/>
    <property type="match status" value="1"/>
</dbReference>
<dbReference type="Proteomes" id="UP000199230">
    <property type="component" value="Unassembled WGS sequence"/>
</dbReference>
<dbReference type="EMBL" id="FNPV01000001">
    <property type="protein sequence ID" value="SDY31966.1"/>
    <property type="molecule type" value="Genomic_DNA"/>
</dbReference>